<reference evidence="1" key="1">
    <citation type="journal article" date="2014" name="Int. J. Syst. Evol. Microbiol.">
        <title>Complete genome sequence of Corynebacterium casei LMG S-19264T (=DSM 44701T), isolated from a smear-ripened cheese.</title>
        <authorList>
            <consortium name="US DOE Joint Genome Institute (JGI-PGF)"/>
            <person name="Walter F."/>
            <person name="Albersmeier A."/>
            <person name="Kalinowski J."/>
            <person name="Ruckert C."/>
        </authorList>
    </citation>
    <scope>NUCLEOTIDE SEQUENCE</scope>
    <source>
        <strain evidence="1">JCM 30804</strain>
    </source>
</reference>
<comment type="caution">
    <text evidence="1">The sequence shown here is derived from an EMBL/GenBank/DDBJ whole genome shotgun (WGS) entry which is preliminary data.</text>
</comment>
<dbReference type="Proteomes" id="UP000613743">
    <property type="component" value="Unassembled WGS sequence"/>
</dbReference>
<dbReference type="NCBIfam" id="NF003431">
    <property type="entry name" value="PRK04940.1"/>
    <property type="match status" value="1"/>
</dbReference>
<dbReference type="PANTHER" id="PTHR35602:SF2">
    <property type="entry name" value="UPF0227 PROTEIN YCFP"/>
    <property type="match status" value="1"/>
</dbReference>
<dbReference type="PANTHER" id="PTHR35602">
    <property type="entry name" value="ESTERASE YQIA-RELATED"/>
    <property type="match status" value="1"/>
</dbReference>
<dbReference type="SUPFAM" id="SSF53474">
    <property type="entry name" value="alpha/beta-Hydrolases"/>
    <property type="match status" value="1"/>
</dbReference>
<name>A0A917N9U7_9GAMM</name>
<protein>
    <submittedName>
        <fullName evidence="1">UPF0227 protein</fullName>
    </submittedName>
</protein>
<accession>A0A917N9U7</accession>
<organism evidence="1 2">
    <name type="scientific">Shewanella gelidii</name>
    <dbReference type="NCBI Taxonomy" id="1642821"/>
    <lineage>
        <taxon>Bacteria</taxon>
        <taxon>Pseudomonadati</taxon>
        <taxon>Pseudomonadota</taxon>
        <taxon>Gammaproteobacteria</taxon>
        <taxon>Alteromonadales</taxon>
        <taxon>Shewanellaceae</taxon>
        <taxon>Shewanella</taxon>
    </lineage>
</organism>
<proteinExistence type="predicted"/>
<keyword evidence="2" id="KW-1185">Reference proteome</keyword>
<evidence type="ECO:0000313" key="1">
    <source>
        <dbReference type="EMBL" id="GGI76094.1"/>
    </source>
</evidence>
<dbReference type="InterPro" id="IPR008886">
    <property type="entry name" value="UPF0227/Esterase_YqiA"/>
</dbReference>
<dbReference type="AlphaFoldDB" id="A0A917N9U7"/>
<dbReference type="Gene3D" id="3.40.50.1820">
    <property type="entry name" value="alpha/beta hydrolase"/>
    <property type="match status" value="1"/>
</dbReference>
<reference evidence="1" key="2">
    <citation type="submission" date="2020-09" db="EMBL/GenBank/DDBJ databases">
        <authorList>
            <person name="Sun Q."/>
            <person name="Ohkuma M."/>
        </authorList>
    </citation>
    <scope>NUCLEOTIDE SEQUENCE</scope>
    <source>
        <strain evidence="1">JCM 30804</strain>
    </source>
</reference>
<sequence length="187" mass="21337">MILYFHGFDATSPGNHEKVRQLQFIDDDVRLISYSTLHPRSDMTHLLNEVKKQLEYSDDPNAIIVGVGLGGFWAERVAFLTGLRSVIINPNLKPQDNMLGRIDRPEEYEDIAAKCVSQFRLKNKGRSVCILSRQNDVHDTALIAETLAPYYDVVWDDKQPHKFPILAAHLQMISRFKGQEMRQAAVS</sequence>
<dbReference type="EMBL" id="BMPZ01000002">
    <property type="protein sequence ID" value="GGI76094.1"/>
    <property type="molecule type" value="Genomic_DNA"/>
</dbReference>
<dbReference type="InterPro" id="IPR029058">
    <property type="entry name" value="AB_hydrolase_fold"/>
</dbReference>
<dbReference type="RefSeq" id="WP_188918815.1">
    <property type="nucleotide sequence ID" value="NZ_BMPZ01000002.1"/>
</dbReference>
<evidence type="ECO:0000313" key="2">
    <source>
        <dbReference type="Proteomes" id="UP000613743"/>
    </source>
</evidence>
<gene>
    <name evidence="1" type="ORF">GCM10009332_11840</name>
</gene>
<dbReference type="Pfam" id="PF05728">
    <property type="entry name" value="UPF0227"/>
    <property type="match status" value="1"/>
</dbReference>